<dbReference type="Pfam" id="PF00583">
    <property type="entry name" value="Acetyltransf_1"/>
    <property type="match status" value="1"/>
</dbReference>
<keyword evidence="2" id="KW-0808">Transferase</keyword>
<dbReference type="Proteomes" id="UP001297581">
    <property type="component" value="Unassembled WGS sequence"/>
</dbReference>
<keyword evidence="2" id="KW-0012">Acyltransferase</keyword>
<dbReference type="EC" id="2.3.1.-" evidence="2"/>
<dbReference type="RefSeq" id="WP_240591139.1">
    <property type="nucleotide sequence ID" value="NZ_JAKUDL010000003.1"/>
</dbReference>
<dbReference type="EMBL" id="JAKUDL010000003">
    <property type="protein sequence ID" value="MCH4294851.1"/>
    <property type="molecule type" value="Genomic_DNA"/>
</dbReference>
<dbReference type="SUPFAM" id="SSF55729">
    <property type="entry name" value="Acyl-CoA N-acyltransferases (Nat)"/>
    <property type="match status" value="1"/>
</dbReference>
<dbReference type="Gene3D" id="3.40.630.30">
    <property type="match status" value="1"/>
</dbReference>
<organism evidence="2 3">
    <name type="scientific">Shewanella zhuhaiensis</name>
    <dbReference type="NCBI Taxonomy" id="2919576"/>
    <lineage>
        <taxon>Bacteria</taxon>
        <taxon>Pseudomonadati</taxon>
        <taxon>Pseudomonadota</taxon>
        <taxon>Gammaproteobacteria</taxon>
        <taxon>Alteromonadales</taxon>
        <taxon>Shewanellaceae</taxon>
        <taxon>Shewanella</taxon>
    </lineage>
</organism>
<dbReference type="InterPro" id="IPR000182">
    <property type="entry name" value="GNAT_dom"/>
</dbReference>
<dbReference type="PROSITE" id="PS51186">
    <property type="entry name" value="GNAT"/>
    <property type="match status" value="1"/>
</dbReference>
<protein>
    <submittedName>
        <fullName evidence="2">GNAT family N-acetyltransferase</fullName>
        <ecNumber evidence="2">2.3.1.-</ecNumber>
    </submittedName>
</protein>
<gene>
    <name evidence="2" type="ORF">MJ923_11105</name>
</gene>
<feature type="domain" description="N-acetyltransferase" evidence="1">
    <location>
        <begin position="1"/>
        <end position="176"/>
    </location>
</feature>
<evidence type="ECO:0000259" key="1">
    <source>
        <dbReference type="PROSITE" id="PS51186"/>
    </source>
</evidence>
<sequence length="176" mass="19620">MIRLATPDDIAALVALERRHGRDELSSDDPGLEAQLIDKKAFTELIARELLLLSLHGGAIVGYGVVTSEGFYQGSAFYRRLFSRAQSAAKELDIRLQRPGCYGPVWVAPAFRGKGVFTPLVNEILTQAKKRFDGLVTFIAEENEHSLNVHVQRAQMQVADFFDDNGRGFYLLLKPL</sequence>
<dbReference type="GO" id="GO:0016747">
    <property type="term" value="F:acyltransferase activity, transferring groups other than amino-acyl groups"/>
    <property type="evidence" value="ECO:0007669"/>
    <property type="project" value="InterPro"/>
</dbReference>
<dbReference type="InterPro" id="IPR016181">
    <property type="entry name" value="Acyl_CoA_acyltransferase"/>
</dbReference>
<evidence type="ECO:0000313" key="2">
    <source>
        <dbReference type="EMBL" id="MCH4294851.1"/>
    </source>
</evidence>
<name>A0AAJ1BHI5_9GAMM</name>
<evidence type="ECO:0000313" key="3">
    <source>
        <dbReference type="Proteomes" id="UP001297581"/>
    </source>
</evidence>
<keyword evidence="3" id="KW-1185">Reference proteome</keyword>
<accession>A0AAJ1BHI5</accession>
<reference evidence="2 3" key="1">
    <citation type="submission" date="2022-02" db="EMBL/GenBank/DDBJ databases">
        <title>The genome sequence of Shewanella sp. 3B26.</title>
        <authorList>
            <person name="Du J."/>
        </authorList>
    </citation>
    <scope>NUCLEOTIDE SEQUENCE [LARGE SCALE GENOMIC DNA]</scope>
    <source>
        <strain evidence="2 3">3B26</strain>
    </source>
</reference>
<comment type="caution">
    <text evidence="2">The sequence shown here is derived from an EMBL/GenBank/DDBJ whole genome shotgun (WGS) entry which is preliminary data.</text>
</comment>
<proteinExistence type="predicted"/>
<dbReference type="AlphaFoldDB" id="A0AAJ1BHI5"/>